<evidence type="ECO:0000313" key="2">
    <source>
        <dbReference type="Proteomes" id="UP001175228"/>
    </source>
</evidence>
<reference evidence="1" key="1">
    <citation type="submission" date="2023-06" db="EMBL/GenBank/DDBJ databases">
        <authorList>
            <consortium name="Lawrence Berkeley National Laboratory"/>
            <person name="Ahrendt S."/>
            <person name="Sahu N."/>
            <person name="Indic B."/>
            <person name="Wong-Bajracharya J."/>
            <person name="Merenyi Z."/>
            <person name="Ke H.-M."/>
            <person name="Monk M."/>
            <person name="Kocsube S."/>
            <person name="Drula E."/>
            <person name="Lipzen A."/>
            <person name="Balint B."/>
            <person name="Henrissat B."/>
            <person name="Andreopoulos B."/>
            <person name="Martin F.M."/>
            <person name="Harder C.B."/>
            <person name="Rigling D."/>
            <person name="Ford K.L."/>
            <person name="Foster G.D."/>
            <person name="Pangilinan J."/>
            <person name="Papanicolaou A."/>
            <person name="Barry K."/>
            <person name="LaButti K."/>
            <person name="Viragh M."/>
            <person name="Koriabine M."/>
            <person name="Yan M."/>
            <person name="Riley R."/>
            <person name="Champramary S."/>
            <person name="Plett K.L."/>
            <person name="Tsai I.J."/>
            <person name="Slot J."/>
            <person name="Sipos G."/>
            <person name="Plett J."/>
            <person name="Nagy L.G."/>
            <person name="Grigoriev I.V."/>
        </authorList>
    </citation>
    <scope>NUCLEOTIDE SEQUENCE</scope>
    <source>
        <strain evidence="1">HWK02</strain>
    </source>
</reference>
<protein>
    <submittedName>
        <fullName evidence="1">Uncharacterized protein</fullName>
    </submittedName>
</protein>
<dbReference type="Proteomes" id="UP001175228">
    <property type="component" value="Unassembled WGS sequence"/>
</dbReference>
<comment type="caution">
    <text evidence="1">The sequence shown here is derived from an EMBL/GenBank/DDBJ whole genome shotgun (WGS) entry which is preliminary data.</text>
</comment>
<evidence type="ECO:0000313" key="1">
    <source>
        <dbReference type="EMBL" id="KAK0503531.1"/>
    </source>
</evidence>
<sequence length="103" mass="11161">GYIYTFGIGELDDSRTLQLKVGCVVNVVRQLNEWGGLCGSEERVLRDFGRGSVGDGKDGTSLMNGRLILPEGGNEDMLMACLERLIRLGLPDLVMNAGYLQPG</sequence>
<keyword evidence="2" id="KW-1185">Reference proteome</keyword>
<name>A0AA39TY30_9AGAR</name>
<proteinExistence type="predicted"/>
<gene>
    <name evidence="1" type="ORF">EDD18DRAFT_1063485</name>
</gene>
<accession>A0AA39TY30</accession>
<dbReference type="EMBL" id="JAUEPU010000004">
    <property type="protein sequence ID" value="KAK0503531.1"/>
    <property type="molecule type" value="Genomic_DNA"/>
</dbReference>
<organism evidence="1 2">
    <name type="scientific">Armillaria luteobubalina</name>
    <dbReference type="NCBI Taxonomy" id="153913"/>
    <lineage>
        <taxon>Eukaryota</taxon>
        <taxon>Fungi</taxon>
        <taxon>Dikarya</taxon>
        <taxon>Basidiomycota</taxon>
        <taxon>Agaricomycotina</taxon>
        <taxon>Agaricomycetes</taxon>
        <taxon>Agaricomycetidae</taxon>
        <taxon>Agaricales</taxon>
        <taxon>Marasmiineae</taxon>
        <taxon>Physalacriaceae</taxon>
        <taxon>Armillaria</taxon>
    </lineage>
</organism>
<dbReference type="AlphaFoldDB" id="A0AA39TY30"/>
<feature type="non-terminal residue" evidence="1">
    <location>
        <position position="1"/>
    </location>
</feature>